<evidence type="ECO:0000313" key="17">
    <source>
        <dbReference type="Proteomes" id="UP000217005"/>
    </source>
</evidence>
<accession>A0A261SHA1</accession>
<keyword evidence="5" id="KW-0547">Nucleotide-binding</keyword>
<dbReference type="InterPro" id="IPR005467">
    <property type="entry name" value="His_kinase_dom"/>
</dbReference>
<organism evidence="16 17">
    <name type="scientific">Bordetella genomosp. 1</name>
    <dbReference type="NCBI Taxonomy" id="1395607"/>
    <lineage>
        <taxon>Bacteria</taxon>
        <taxon>Pseudomonadati</taxon>
        <taxon>Pseudomonadota</taxon>
        <taxon>Betaproteobacteria</taxon>
        <taxon>Burkholderiales</taxon>
        <taxon>Alcaligenaceae</taxon>
        <taxon>Bordetella</taxon>
    </lineage>
</organism>
<dbReference type="SUPFAM" id="SSF55874">
    <property type="entry name" value="ATPase domain of HSP90 chaperone/DNA topoisomerase II/histidine kinase"/>
    <property type="match status" value="1"/>
</dbReference>
<dbReference type="CDD" id="cd00130">
    <property type="entry name" value="PAS"/>
    <property type="match status" value="1"/>
</dbReference>
<dbReference type="Gene3D" id="3.30.565.10">
    <property type="entry name" value="Histidine kinase-like ATPase, C-terminal domain"/>
    <property type="match status" value="1"/>
</dbReference>
<dbReference type="OrthoDB" id="9789238at2"/>
<evidence type="ECO:0000256" key="8">
    <source>
        <dbReference type="ARBA" id="ARBA00023012"/>
    </source>
</evidence>
<evidence type="ECO:0000256" key="4">
    <source>
        <dbReference type="ARBA" id="ARBA00022679"/>
    </source>
</evidence>
<dbReference type="PANTHER" id="PTHR43065:SF16">
    <property type="entry name" value="SENSORY HISTIDINE KINASE_PHOSPHATASE NTRB"/>
    <property type="match status" value="1"/>
</dbReference>
<dbReference type="PROSITE" id="PS50112">
    <property type="entry name" value="PAS"/>
    <property type="match status" value="1"/>
</dbReference>
<dbReference type="InterPro" id="IPR000014">
    <property type="entry name" value="PAS"/>
</dbReference>
<dbReference type="SMART" id="SM00388">
    <property type="entry name" value="HisKA"/>
    <property type="match status" value="1"/>
</dbReference>
<dbReference type="EMBL" id="NEVL01000003">
    <property type="protein sequence ID" value="OZI35743.1"/>
    <property type="molecule type" value="Genomic_DNA"/>
</dbReference>
<gene>
    <name evidence="16" type="ORF">CEG14_11840</name>
</gene>
<sequence>MMNVDAFDLLATSVFLLNERGHIEYANAASEDLFGRSRKQLRGLSAATLFDTPEDLQTSIDGAVAGKFADVRQLSSFRRGNDAAEVTVTTVALTGQQWPVLIETREIEQRVLADRNHRLVDEIESHRELLRNLAHEVKNPLGGLRGAAQLLEAELPSAALAEYTQVIISEADRLQALVDRLSGPQRVPLNTRPVNIHEICERVCALIQAEFRDSVTLVRDYDASVPDIPGDAARLMQAVLNVARNAAQELSLQKGGADVPAGQIVLRTRVARQVMLAHRHHRLALVLSIIDNGPGVPEHIRDRIFHPLVTARAGGTGLGLSLSQDFVQQHGGIIEFESRPRHTEFRLVLPMESSL</sequence>
<evidence type="ECO:0000256" key="1">
    <source>
        <dbReference type="ARBA" id="ARBA00000085"/>
    </source>
</evidence>
<dbReference type="Pfam" id="PF00512">
    <property type="entry name" value="HisKA"/>
    <property type="match status" value="1"/>
</dbReference>
<evidence type="ECO:0000256" key="6">
    <source>
        <dbReference type="ARBA" id="ARBA00022777"/>
    </source>
</evidence>
<dbReference type="InterPro" id="IPR003594">
    <property type="entry name" value="HATPase_dom"/>
</dbReference>
<keyword evidence="6 16" id="KW-0418">Kinase</keyword>
<evidence type="ECO:0000256" key="13">
    <source>
        <dbReference type="ARBA" id="ARBA00043094"/>
    </source>
</evidence>
<keyword evidence="9" id="KW-0535">Nitrogen fixation</keyword>
<keyword evidence="7" id="KW-0067">ATP-binding</keyword>
<feature type="domain" description="Histidine kinase" evidence="14">
    <location>
        <begin position="132"/>
        <end position="353"/>
    </location>
</feature>
<evidence type="ECO:0000259" key="15">
    <source>
        <dbReference type="PROSITE" id="PS50112"/>
    </source>
</evidence>
<comment type="caution">
    <text evidence="16">The sequence shown here is derived from an EMBL/GenBank/DDBJ whole genome shotgun (WGS) entry which is preliminary data.</text>
</comment>
<evidence type="ECO:0000313" key="16">
    <source>
        <dbReference type="EMBL" id="OZI35743.1"/>
    </source>
</evidence>
<dbReference type="SUPFAM" id="SSF55785">
    <property type="entry name" value="PYP-like sensor domain (PAS domain)"/>
    <property type="match status" value="1"/>
</dbReference>
<dbReference type="Gene3D" id="3.30.450.20">
    <property type="entry name" value="PAS domain"/>
    <property type="match status" value="1"/>
</dbReference>
<dbReference type="InterPro" id="IPR036890">
    <property type="entry name" value="HATPase_C_sf"/>
</dbReference>
<evidence type="ECO:0000259" key="14">
    <source>
        <dbReference type="PROSITE" id="PS50109"/>
    </source>
</evidence>
<dbReference type="GO" id="GO:0000155">
    <property type="term" value="F:phosphorelay sensor kinase activity"/>
    <property type="evidence" value="ECO:0007669"/>
    <property type="project" value="InterPro"/>
</dbReference>
<keyword evidence="4" id="KW-0808">Transferase</keyword>
<evidence type="ECO:0000256" key="12">
    <source>
        <dbReference type="ARBA" id="ARBA00042313"/>
    </source>
</evidence>
<dbReference type="GO" id="GO:0005524">
    <property type="term" value="F:ATP binding"/>
    <property type="evidence" value="ECO:0007669"/>
    <property type="project" value="UniProtKB-KW"/>
</dbReference>
<evidence type="ECO:0000256" key="7">
    <source>
        <dbReference type="ARBA" id="ARBA00022840"/>
    </source>
</evidence>
<comment type="catalytic activity">
    <reaction evidence="1">
        <text>ATP + protein L-histidine = ADP + protein N-phospho-L-histidine.</text>
        <dbReference type="EC" id="2.7.13.3"/>
    </reaction>
</comment>
<dbReference type="PROSITE" id="PS50109">
    <property type="entry name" value="HIS_KIN"/>
    <property type="match status" value="1"/>
</dbReference>
<dbReference type="PANTHER" id="PTHR43065">
    <property type="entry name" value="SENSOR HISTIDINE KINASE"/>
    <property type="match status" value="1"/>
</dbReference>
<dbReference type="InterPro" id="IPR035965">
    <property type="entry name" value="PAS-like_dom_sf"/>
</dbReference>
<dbReference type="PRINTS" id="PR00344">
    <property type="entry name" value="BCTRLSENSOR"/>
</dbReference>
<dbReference type="SMART" id="SM00091">
    <property type="entry name" value="PAS"/>
    <property type="match status" value="1"/>
</dbReference>
<feature type="domain" description="PAS" evidence="15">
    <location>
        <begin position="6"/>
        <end position="55"/>
    </location>
</feature>
<protein>
    <recommendedName>
        <fullName evidence="11">Sensory histidine kinase/phosphatase NtrB</fullName>
        <ecNumber evidence="2">2.7.13.3</ecNumber>
    </recommendedName>
    <alternativeName>
        <fullName evidence="12">Nitrogen regulation protein NR(II)</fullName>
    </alternativeName>
    <alternativeName>
        <fullName evidence="13">Nitrogen regulator II</fullName>
    </alternativeName>
</protein>
<evidence type="ECO:0000256" key="11">
    <source>
        <dbReference type="ARBA" id="ARBA00039567"/>
    </source>
</evidence>
<keyword evidence="8" id="KW-0902">Two-component regulatory system</keyword>
<proteinExistence type="predicted"/>
<evidence type="ECO:0000256" key="5">
    <source>
        <dbReference type="ARBA" id="ARBA00022741"/>
    </source>
</evidence>
<dbReference type="CDD" id="cd00082">
    <property type="entry name" value="HisKA"/>
    <property type="match status" value="1"/>
</dbReference>
<dbReference type="Proteomes" id="UP000217005">
    <property type="component" value="Unassembled WGS sequence"/>
</dbReference>
<dbReference type="InterPro" id="IPR036097">
    <property type="entry name" value="HisK_dim/P_sf"/>
</dbReference>
<dbReference type="InterPro" id="IPR004358">
    <property type="entry name" value="Sig_transdc_His_kin-like_C"/>
</dbReference>
<evidence type="ECO:0000256" key="10">
    <source>
        <dbReference type="ARBA" id="ARBA00037696"/>
    </source>
</evidence>
<dbReference type="AlphaFoldDB" id="A0A261SHA1"/>
<dbReference type="Pfam" id="PF02518">
    <property type="entry name" value="HATPase_c"/>
    <property type="match status" value="1"/>
</dbReference>
<keyword evidence="3" id="KW-0597">Phosphoprotein</keyword>
<dbReference type="Gene3D" id="1.10.287.130">
    <property type="match status" value="1"/>
</dbReference>
<dbReference type="SUPFAM" id="SSF47384">
    <property type="entry name" value="Homodimeric domain of signal transducing histidine kinase"/>
    <property type="match status" value="1"/>
</dbReference>
<evidence type="ECO:0000256" key="9">
    <source>
        <dbReference type="ARBA" id="ARBA00023231"/>
    </source>
</evidence>
<dbReference type="SMART" id="SM00387">
    <property type="entry name" value="HATPase_c"/>
    <property type="match status" value="1"/>
</dbReference>
<dbReference type="NCBIfam" id="NF008293">
    <property type="entry name" value="PRK11073.1"/>
    <property type="match status" value="1"/>
</dbReference>
<dbReference type="InterPro" id="IPR003661">
    <property type="entry name" value="HisK_dim/P_dom"/>
</dbReference>
<dbReference type="EC" id="2.7.13.3" evidence="2"/>
<evidence type="ECO:0000256" key="2">
    <source>
        <dbReference type="ARBA" id="ARBA00012438"/>
    </source>
</evidence>
<evidence type="ECO:0000256" key="3">
    <source>
        <dbReference type="ARBA" id="ARBA00022553"/>
    </source>
</evidence>
<dbReference type="Pfam" id="PF13426">
    <property type="entry name" value="PAS_9"/>
    <property type="match status" value="1"/>
</dbReference>
<reference evidence="16 17" key="1">
    <citation type="submission" date="2017-05" db="EMBL/GenBank/DDBJ databases">
        <title>Complete and WGS of Bordetella genogroups.</title>
        <authorList>
            <person name="Spilker T."/>
            <person name="LiPuma J."/>
        </authorList>
    </citation>
    <scope>NUCLEOTIDE SEQUENCE [LARGE SCALE GENOMIC DNA]</scope>
    <source>
        <strain evidence="16 17">AU17610</strain>
    </source>
</reference>
<comment type="function">
    <text evidence="10">Member of the two-component regulatory system NtrB/NtrC, which controls expression of the nitrogen-regulated (ntr) genes in response to nitrogen limitation. Under conditions of nitrogen limitation, NtrB autophosphorylates and transfers the phosphoryl group to NtrC. In the presence of nitrogen, acts as a phosphatase that dephosphorylates and inactivates NtrC.</text>
</comment>
<name>A0A261SHA1_9BORD</name>